<dbReference type="Proteomes" id="UP000677228">
    <property type="component" value="Unassembled WGS sequence"/>
</dbReference>
<dbReference type="EMBL" id="CAJOBA010088130">
    <property type="protein sequence ID" value="CAF4472510.1"/>
    <property type="molecule type" value="Genomic_DNA"/>
</dbReference>
<dbReference type="AlphaFoldDB" id="A0A814ZW98"/>
<dbReference type="EMBL" id="CAJOBC010013817">
    <property type="protein sequence ID" value="CAF4017495.1"/>
    <property type="molecule type" value="Genomic_DNA"/>
</dbReference>
<evidence type="ECO:0000313" key="2">
    <source>
        <dbReference type="EMBL" id="CAF1638579.1"/>
    </source>
</evidence>
<gene>
    <name evidence="1" type="ORF">GPM918_LOCUS26049</name>
    <name evidence="2" type="ORF">OVA965_LOCUS44143</name>
    <name evidence="3" type="ORF">SRO942_LOCUS26131</name>
    <name evidence="4" type="ORF">TMI583_LOCUS46763</name>
</gene>
<evidence type="ECO:0000313" key="3">
    <source>
        <dbReference type="EMBL" id="CAF4017495.1"/>
    </source>
</evidence>
<sequence length="128" mass="15377">MKVEIFRNRVKNKLGLDETLDLKCHINLSRTDMELVKCFSSDFINISNRNLIKDHSTNLIPSIESCHDNKRIIAENREQQSKQQGLKFQSKNETYNVQIKIENIMKDLKFLLRFLFFKKHYYRLKKEP</sequence>
<evidence type="ECO:0000313" key="5">
    <source>
        <dbReference type="Proteomes" id="UP000663829"/>
    </source>
</evidence>
<protein>
    <submittedName>
        <fullName evidence="1">Uncharacterized protein</fullName>
    </submittedName>
</protein>
<comment type="caution">
    <text evidence="1">The sequence shown here is derived from an EMBL/GenBank/DDBJ whole genome shotgun (WGS) entry which is preliminary data.</text>
</comment>
<reference evidence="1" key="1">
    <citation type="submission" date="2021-02" db="EMBL/GenBank/DDBJ databases">
        <authorList>
            <person name="Nowell W R."/>
        </authorList>
    </citation>
    <scope>NUCLEOTIDE SEQUENCE</scope>
</reference>
<accession>A0A814ZW98</accession>
<keyword evidence="5" id="KW-1185">Reference proteome</keyword>
<dbReference type="Proteomes" id="UP000663829">
    <property type="component" value="Unassembled WGS sequence"/>
</dbReference>
<dbReference type="Proteomes" id="UP000682733">
    <property type="component" value="Unassembled WGS sequence"/>
</dbReference>
<evidence type="ECO:0000313" key="4">
    <source>
        <dbReference type="EMBL" id="CAF4472510.1"/>
    </source>
</evidence>
<dbReference type="Proteomes" id="UP000681722">
    <property type="component" value="Unassembled WGS sequence"/>
</dbReference>
<evidence type="ECO:0000313" key="1">
    <source>
        <dbReference type="EMBL" id="CAF1249230.1"/>
    </source>
</evidence>
<proteinExistence type="predicted"/>
<name>A0A814ZW98_9BILA</name>
<dbReference type="EMBL" id="CAJNOQ010010343">
    <property type="protein sequence ID" value="CAF1249230.1"/>
    <property type="molecule type" value="Genomic_DNA"/>
</dbReference>
<organism evidence="1 5">
    <name type="scientific">Didymodactylos carnosus</name>
    <dbReference type="NCBI Taxonomy" id="1234261"/>
    <lineage>
        <taxon>Eukaryota</taxon>
        <taxon>Metazoa</taxon>
        <taxon>Spiralia</taxon>
        <taxon>Gnathifera</taxon>
        <taxon>Rotifera</taxon>
        <taxon>Eurotatoria</taxon>
        <taxon>Bdelloidea</taxon>
        <taxon>Philodinida</taxon>
        <taxon>Philodinidae</taxon>
        <taxon>Didymodactylos</taxon>
    </lineage>
</organism>
<dbReference type="EMBL" id="CAJNOK010061533">
    <property type="protein sequence ID" value="CAF1638579.1"/>
    <property type="molecule type" value="Genomic_DNA"/>
</dbReference>